<proteinExistence type="predicted"/>
<protein>
    <recommendedName>
        <fullName evidence="8">Protein kinase domain-containing protein</fullName>
    </recommendedName>
</protein>
<dbReference type="Proteomes" id="UP001234178">
    <property type="component" value="Unassembled WGS sequence"/>
</dbReference>
<dbReference type="InterPro" id="IPR011009">
    <property type="entry name" value="Kinase-like_dom_sf"/>
</dbReference>
<evidence type="ECO:0000256" key="6">
    <source>
        <dbReference type="PROSITE-ProRule" id="PRU10141"/>
    </source>
</evidence>
<dbReference type="Pfam" id="PF00069">
    <property type="entry name" value="Pkinase"/>
    <property type="match status" value="1"/>
</dbReference>
<dbReference type="CDD" id="cd14131">
    <property type="entry name" value="PKc_Mps1"/>
    <property type="match status" value="1"/>
</dbReference>
<feature type="compositionally biased region" description="Polar residues" evidence="7">
    <location>
        <begin position="19"/>
        <end position="60"/>
    </location>
</feature>
<comment type="caution">
    <text evidence="9">The sequence shown here is derived from an EMBL/GenBank/DDBJ whole genome shotgun (WGS) entry which is preliminary data.</text>
</comment>
<dbReference type="SUPFAM" id="SSF56112">
    <property type="entry name" value="Protein kinase-like (PK-like)"/>
    <property type="match status" value="1"/>
</dbReference>
<dbReference type="Gene3D" id="1.10.510.10">
    <property type="entry name" value="Transferase(Phosphotransferase) domain 1"/>
    <property type="match status" value="1"/>
</dbReference>
<name>A0ABR0A751_9CRUS</name>
<keyword evidence="2" id="KW-0808">Transferase</keyword>
<gene>
    <name evidence="9" type="ORF">OUZ56_002746</name>
</gene>
<keyword evidence="4" id="KW-0418">Kinase</keyword>
<dbReference type="PANTHER" id="PTHR22974">
    <property type="entry name" value="MIXED LINEAGE PROTEIN KINASE"/>
    <property type="match status" value="1"/>
</dbReference>
<dbReference type="EMBL" id="JAOYFB010000036">
    <property type="protein sequence ID" value="KAK4020800.1"/>
    <property type="molecule type" value="Genomic_DNA"/>
</dbReference>
<evidence type="ECO:0000256" key="1">
    <source>
        <dbReference type="ARBA" id="ARBA00022527"/>
    </source>
</evidence>
<organism evidence="9 10">
    <name type="scientific">Daphnia magna</name>
    <dbReference type="NCBI Taxonomy" id="35525"/>
    <lineage>
        <taxon>Eukaryota</taxon>
        <taxon>Metazoa</taxon>
        <taxon>Ecdysozoa</taxon>
        <taxon>Arthropoda</taxon>
        <taxon>Crustacea</taxon>
        <taxon>Branchiopoda</taxon>
        <taxon>Diplostraca</taxon>
        <taxon>Cladocera</taxon>
        <taxon>Anomopoda</taxon>
        <taxon>Daphniidae</taxon>
        <taxon>Daphnia</taxon>
    </lineage>
</organism>
<feature type="compositionally biased region" description="Polar residues" evidence="7">
    <location>
        <begin position="73"/>
        <end position="82"/>
    </location>
</feature>
<evidence type="ECO:0000256" key="2">
    <source>
        <dbReference type="ARBA" id="ARBA00022679"/>
    </source>
</evidence>
<feature type="binding site" evidence="6">
    <location>
        <position position="492"/>
    </location>
    <ligand>
        <name>ATP</name>
        <dbReference type="ChEBI" id="CHEBI:30616"/>
    </ligand>
</feature>
<evidence type="ECO:0000256" key="5">
    <source>
        <dbReference type="ARBA" id="ARBA00022840"/>
    </source>
</evidence>
<keyword evidence="1" id="KW-0723">Serine/threonine-protein kinase</keyword>
<dbReference type="InterPro" id="IPR000719">
    <property type="entry name" value="Prot_kinase_dom"/>
</dbReference>
<feature type="domain" description="Protein kinase" evidence="8">
    <location>
        <begin position="463"/>
        <end position="732"/>
    </location>
</feature>
<evidence type="ECO:0000256" key="4">
    <source>
        <dbReference type="ARBA" id="ARBA00022777"/>
    </source>
</evidence>
<feature type="region of interest" description="Disordered" evidence="7">
    <location>
        <begin position="19"/>
        <end position="93"/>
    </location>
</feature>
<evidence type="ECO:0000256" key="7">
    <source>
        <dbReference type="SAM" id="MobiDB-lite"/>
    </source>
</evidence>
<reference evidence="9 10" key="1">
    <citation type="journal article" date="2023" name="Nucleic Acids Res.">
        <title>The hologenome of Daphnia magna reveals possible DNA methylation and microbiome-mediated evolution of the host genome.</title>
        <authorList>
            <person name="Chaturvedi A."/>
            <person name="Li X."/>
            <person name="Dhandapani V."/>
            <person name="Marshall H."/>
            <person name="Kissane S."/>
            <person name="Cuenca-Cambronero M."/>
            <person name="Asole G."/>
            <person name="Calvet F."/>
            <person name="Ruiz-Romero M."/>
            <person name="Marangio P."/>
            <person name="Guigo R."/>
            <person name="Rago D."/>
            <person name="Mirbahai L."/>
            <person name="Eastwood N."/>
            <person name="Colbourne J.K."/>
            <person name="Zhou J."/>
            <person name="Mallon E."/>
            <person name="Orsini L."/>
        </authorList>
    </citation>
    <scope>NUCLEOTIDE SEQUENCE [LARGE SCALE GENOMIC DNA]</scope>
    <source>
        <strain evidence="9">LRV0_1</strain>
    </source>
</reference>
<keyword evidence="10" id="KW-1185">Reference proteome</keyword>
<dbReference type="PROSITE" id="PS00108">
    <property type="entry name" value="PROTEIN_KINASE_ST"/>
    <property type="match status" value="1"/>
</dbReference>
<keyword evidence="5 6" id="KW-0067">ATP-binding</keyword>
<sequence>MYGFSRKADGDCKKQLIANSTAATQSSQKPSPTFTSSDDASKGENTQNHDGGTGTNSNRYARNKSGLKPIRPTNVSASNLNPITPGRQLPHTPRINFKENELPRLGMHDFMSTPKFGRSESTPELHRIKRLDHSLHTVDKNTTQEKTCYSNVLQEASVSNLFSVTSDSLPDIFRRPIIQQQPDIALNLQSKFCHVEDKVSRWGYGPSSSTNAQQGFGAKTLHSDSLEELPTKLFAEGHLALPQVQEESHSVDVPKPCVQQTNLRVIKNEDWNQPQKPLVLNCKVPFVPSEKEEPMSATTKFLDKSASNTSSDTAIMLGIPTQLTVKMHPSDDSKTPIAKQLSWTGHSSFSTTKTQEHLIVSSVCSSKTERHINEPIPSSSVSLSKPEGASLSVLNSVHFKLPLPEKIKPLTSISEVQPIISNHHNIEQQKMLHPIVPSSNQLLPQTPRQSAKSKQISVNGKLYTVMKPLGRGGSSVVYQVLNQEMTDIFALKVVRLDSVDEITAEGYINEVRLLKQLQGLPRVVRLLEYEYNEEEEKLLLVMEKGDTDFANVIRNRTSLNAINPTLIRFYWQEMLEAVKEIHDKNVIHTDLKPANFLLVNGGLKLIDFGIATSIQADMTSIMKDSQCGTYNYMAPEAIKSASPAGTNHEYKISRKTDVWSLGCMLYSLIYKNPPFNKIRDTIEKINAIVDERYIIDFPPTADPMAISVLKGCLDRNARNRLSIEQLLSHPYLTCANQPQVQTTQVIPHQLRIQLQFLLDGGQLTEEVKENIRRWM</sequence>
<dbReference type="InterPro" id="IPR017441">
    <property type="entry name" value="Protein_kinase_ATP_BS"/>
</dbReference>
<dbReference type="InterPro" id="IPR027084">
    <property type="entry name" value="Mps1_cat"/>
</dbReference>
<dbReference type="SMART" id="SM00220">
    <property type="entry name" value="S_TKc"/>
    <property type="match status" value="1"/>
</dbReference>
<dbReference type="PANTHER" id="PTHR22974:SF21">
    <property type="entry name" value="DUAL SPECIFICITY PROTEIN KINASE TTK"/>
    <property type="match status" value="1"/>
</dbReference>
<evidence type="ECO:0000256" key="3">
    <source>
        <dbReference type="ARBA" id="ARBA00022741"/>
    </source>
</evidence>
<evidence type="ECO:0000259" key="8">
    <source>
        <dbReference type="PROSITE" id="PS50011"/>
    </source>
</evidence>
<dbReference type="PROSITE" id="PS00107">
    <property type="entry name" value="PROTEIN_KINASE_ATP"/>
    <property type="match status" value="1"/>
</dbReference>
<dbReference type="Gene3D" id="3.30.200.20">
    <property type="entry name" value="Phosphorylase Kinase, domain 1"/>
    <property type="match status" value="1"/>
</dbReference>
<keyword evidence="3 6" id="KW-0547">Nucleotide-binding</keyword>
<evidence type="ECO:0000313" key="9">
    <source>
        <dbReference type="EMBL" id="KAK4020800.1"/>
    </source>
</evidence>
<dbReference type="PROSITE" id="PS50011">
    <property type="entry name" value="PROTEIN_KINASE_DOM"/>
    <property type="match status" value="1"/>
</dbReference>
<accession>A0ABR0A751</accession>
<dbReference type="InterPro" id="IPR008271">
    <property type="entry name" value="Ser/Thr_kinase_AS"/>
</dbReference>
<evidence type="ECO:0000313" key="10">
    <source>
        <dbReference type="Proteomes" id="UP001234178"/>
    </source>
</evidence>